<evidence type="ECO:0000256" key="4">
    <source>
        <dbReference type="ARBA" id="ARBA00022827"/>
    </source>
</evidence>
<dbReference type="SUPFAM" id="SSF47203">
    <property type="entry name" value="Acyl-CoA dehydrogenase C-terminal domain-like"/>
    <property type="match status" value="1"/>
</dbReference>
<name>A0A3B0UCK3_9ZZZZ</name>
<evidence type="ECO:0000256" key="3">
    <source>
        <dbReference type="ARBA" id="ARBA00022630"/>
    </source>
</evidence>
<proteinExistence type="inferred from homology"/>
<dbReference type="Pfam" id="PF02770">
    <property type="entry name" value="Acyl-CoA_dh_M"/>
    <property type="match status" value="1"/>
</dbReference>
<dbReference type="Gene3D" id="2.40.110.10">
    <property type="entry name" value="Butyryl-CoA Dehydrogenase, subunit A, domain 2"/>
    <property type="match status" value="1"/>
</dbReference>
<comment type="cofactor">
    <cofactor evidence="1">
        <name>FAD</name>
        <dbReference type="ChEBI" id="CHEBI:57692"/>
    </cofactor>
</comment>
<dbReference type="FunFam" id="2.40.110.10:FF:000001">
    <property type="entry name" value="Acyl-CoA dehydrogenase, mitochondrial"/>
    <property type="match status" value="1"/>
</dbReference>
<dbReference type="InterPro" id="IPR006091">
    <property type="entry name" value="Acyl-CoA_Oxase/DH_mid-dom"/>
</dbReference>
<organism evidence="9">
    <name type="scientific">hydrothermal vent metagenome</name>
    <dbReference type="NCBI Taxonomy" id="652676"/>
    <lineage>
        <taxon>unclassified sequences</taxon>
        <taxon>metagenomes</taxon>
        <taxon>ecological metagenomes</taxon>
    </lineage>
</organism>
<keyword evidence="4" id="KW-0274">FAD</keyword>
<dbReference type="InterPro" id="IPR013786">
    <property type="entry name" value="AcylCoA_DH/ox_N"/>
</dbReference>
<evidence type="ECO:0000313" key="9">
    <source>
        <dbReference type="EMBL" id="VAW28228.1"/>
    </source>
</evidence>
<dbReference type="PANTHER" id="PTHR43884">
    <property type="entry name" value="ACYL-COA DEHYDROGENASE"/>
    <property type="match status" value="1"/>
</dbReference>
<evidence type="ECO:0000259" key="6">
    <source>
        <dbReference type="Pfam" id="PF00441"/>
    </source>
</evidence>
<dbReference type="PANTHER" id="PTHR43884:SF12">
    <property type="entry name" value="ISOVALERYL-COA DEHYDROGENASE, MITOCHONDRIAL-RELATED"/>
    <property type="match status" value="1"/>
</dbReference>
<dbReference type="FunFam" id="1.20.140.10:FF:000004">
    <property type="entry name" value="Acyl-CoA dehydrogenase FadE25"/>
    <property type="match status" value="1"/>
</dbReference>
<dbReference type="PROSITE" id="PS00072">
    <property type="entry name" value="ACYL_COA_DH_1"/>
    <property type="match status" value="1"/>
</dbReference>
<reference evidence="9" key="1">
    <citation type="submission" date="2018-06" db="EMBL/GenBank/DDBJ databases">
        <authorList>
            <person name="Zhirakovskaya E."/>
        </authorList>
    </citation>
    <scope>NUCLEOTIDE SEQUENCE</scope>
</reference>
<sequence length="380" mass="41574">MVDFSLEPKQIELREKVRDFAQREMIPNSRKYDESAEFPWEVVKKAYDEGLMNGPVPVEYGGNGHNIFESALSSEELGAGCVGIGICMDANTLALTPLMLGASEEQKKRFFGQIIEAKGVAAYALTEPNAGSDVAGIKSTAILHGDKYILNGHKRFITNGAVSEFITVFAMVNPEKGARSLSAFVVPTKSAGVKIVSNLKKMGQRASVQTEFVFEDVEVPKENLIGGEGQGFILAMKTFERTRTGVAALSVGNARAAYETSRDWAKKRIQFGKPVTANQGVSFMLADMATEVEAARMVTWHSAWAYDNNKKSKNLLSAMCKLYASDVAMRVTTDAVQVMAGEGYSTDFLVEKMMRDAKLCQIYEGTNQVQRLVIGKGILK</sequence>
<dbReference type="FunFam" id="1.10.540.10:FF:000026">
    <property type="entry name" value="Acyl-CoA dehydrogenase medium chain"/>
    <property type="match status" value="1"/>
</dbReference>
<protein>
    <submittedName>
        <fullName evidence="9">Acyl-CoA dehydrogenase, short-chain specific</fullName>
        <ecNumber evidence="9">1.3.8.1</ecNumber>
    </submittedName>
</protein>
<evidence type="ECO:0000259" key="8">
    <source>
        <dbReference type="Pfam" id="PF02771"/>
    </source>
</evidence>
<dbReference type="Pfam" id="PF02771">
    <property type="entry name" value="Acyl-CoA_dh_N"/>
    <property type="match status" value="1"/>
</dbReference>
<dbReference type="Gene3D" id="1.10.540.10">
    <property type="entry name" value="Acyl-CoA dehydrogenase/oxidase, N-terminal domain"/>
    <property type="match status" value="1"/>
</dbReference>
<dbReference type="PIRSF" id="PIRSF016578">
    <property type="entry name" value="HsaA"/>
    <property type="match status" value="1"/>
</dbReference>
<dbReference type="InterPro" id="IPR037069">
    <property type="entry name" value="AcylCoA_DH/ox_N_sf"/>
</dbReference>
<evidence type="ECO:0000259" key="7">
    <source>
        <dbReference type="Pfam" id="PF02770"/>
    </source>
</evidence>
<comment type="similarity">
    <text evidence="2">Belongs to the acyl-CoA dehydrogenase family.</text>
</comment>
<dbReference type="GO" id="GO:0016937">
    <property type="term" value="F:short-chain fatty acyl-CoA dehydrogenase activity"/>
    <property type="evidence" value="ECO:0007669"/>
    <property type="project" value="UniProtKB-EC"/>
</dbReference>
<dbReference type="SUPFAM" id="SSF56645">
    <property type="entry name" value="Acyl-CoA dehydrogenase NM domain-like"/>
    <property type="match status" value="1"/>
</dbReference>
<dbReference type="GO" id="GO:0050660">
    <property type="term" value="F:flavin adenine dinucleotide binding"/>
    <property type="evidence" value="ECO:0007669"/>
    <property type="project" value="InterPro"/>
</dbReference>
<dbReference type="InterPro" id="IPR009075">
    <property type="entry name" value="AcylCo_DH/oxidase_C"/>
</dbReference>
<feature type="domain" description="Acyl-CoA dehydrogenase/oxidase C-terminal" evidence="6">
    <location>
        <begin position="229"/>
        <end position="378"/>
    </location>
</feature>
<dbReference type="InterPro" id="IPR006089">
    <property type="entry name" value="Acyl-CoA_DH_CS"/>
</dbReference>
<gene>
    <name evidence="9" type="ORF">MNBD_BACTEROID07-1872</name>
</gene>
<feature type="domain" description="Acyl-CoA oxidase/dehydrogenase middle" evidence="7">
    <location>
        <begin position="122"/>
        <end position="217"/>
    </location>
</feature>
<feature type="domain" description="Acyl-CoA dehydrogenase/oxidase N-terminal" evidence="8">
    <location>
        <begin position="8"/>
        <end position="116"/>
    </location>
</feature>
<dbReference type="Pfam" id="PF00441">
    <property type="entry name" value="Acyl-CoA_dh_1"/>
    <property type="match status" value="1"/>
</dbReference>
<dbReference type="Gene3D" id="1.20.140.10">
    <property type="entry name" value="Butyryl-CoA Dehydrogenase, subunit A, domain 3"/>
    <property type="match status" value="1"/>
</dbReference>
<accession>A0A3B0UCK3</accession>
<dbReference type="EC" id="1.3.8.1" evidence="9"/>
<keyword evidence="5 9" id="KW-0560">Oxidoreductase</keyword>
<keyword evidence="3" id="KW-0285">Flavoprotein</keyword>
<dbReference type="InterPro" id="IPR036250">
    <property type="entry name" value="AcylCo_DH-like_C"/>
</dbReference>
<evidence type="ECO:0000256" key="1">
    <source>
        <dbReference type="ARBA" id="ARBA00001974"/>
    </source>
</evidence>
<dbReference type="InterPro" id="IPR009100">
    <property type="entry name" value="AcylCoA_DH/oxidase_NM_dom_sf"/>
</dbReference>
<dbReference type="EMBL" id="UOET01000209">
    <property type="protein sequence ID" value="VAW28228.1"/>
    <property type="molecule type" value="Genomic_DNA"/>
</dbReference>
<evidence type="ECO:0000256" key="2">
    <source>
        <dbReference type="ARBA" id="ARBA00009347"/>
    </source>
</evidence>
<dbReference type="AlphaFoldDB" id="A0A3B0UCK3"/>
<dbReference type="InterPro" id="IPR046373">
    <property type="entry name" value="Acyl-CoA_Oxase/DH_mid-dom_sf"/>
</dbReference>
<evidence type="ECO:0000256" key="5">
    <source>
        <dbReference type="ARBA" id="ARBA00023002"/>
    </source>
</evidence>